<organism evidence="1 2">
    <name type="scientific">Caulobacter phage CcrColossus</name>
    <dbReference type="NCBI Taxonomy" id="1211640"/>
    <lineage>
        <taxon>Viruses</taxon>
        <taxon>Duplodnaviria</taxon>
        <taxon>Heunggongvirae</taxon>
        <taxon>Uroviricota</taxon>
        <taxon>Caudoviricetes</taxon>
        <taxon>Jeanschmidtviridae</taxon>
        <taxon>Colossusvirus</taxon>
        <taxon>Colossusvirus colossus</taxon>
    </lineage>
</organism>
<evidence type="ECO:0000313" key="2">
    <source>
        <dbReference type="Proteomes" id="UP000000463"/>
    </source>
</evidence>
<gene>
    <name evidence="1" type="ORF">CcrColossus_gp376</name>
</gene>
<dbReference type="KEGG" id="vg:13995404"/>
<sequence>MERELALKKAESLVSQTTPVIGGFSFMVNRALATEAYSMTFILYAQAEWSRRAMVARLALVEAGDWSEHEAAFWIEEAHARANLGNKSQLYSSEIVDRAYAARKAFRERAEYALHMAAG</sequence>
<proteinExistence type="predicted"/>
<accession>K4JSX6</accession>
<dbReference type="GeneID" id="13995404"/>
<dbReference type="Proteomes" id="UP000000463">
    <property type="component" value="Segment"/>
</dbReference>
<protein>
    <submittedName>
        <fullName evidence="1">Uncharacterized protein</fullName>
    </submittedName>
</protein>
<reference evidence="1 2" key="1">
    <citation type="journal article" date="2012" name="BMC Genomics">
        <title>The Caulobacter crescentus phage phiCbK: genomics of a canonical phage.</title>
        <authorList>
            <person name="Gill J.J."/>
            <person name="Berry J.D."/>
            <person name="Russell W.K."/>
            <person name="Lessor L."/>
            <person name="Escobar Garcia D.A."/>
            <person name="Hernandez D."/>
            <person name="Kane A."/>
            <person name="Keene J."/>
            <person name="Maddox M."/>
            <person name="Martin R."/>
            <person name="Mohan S."/>
            <person name="Thorn A.M."/>
            <person name="Russell D.H."/>
            <person name="Young R."/>
        </authorList>
    </citation>
    <scope>NUCLEOTIDE SEQUENCE [LARGE SCALE GENOMIC DNA]</scope>
</reference>
<keyword evidence="2" id="KW-1185">Reference proteome</keyword>
<evidence type="ECO:0000313" key="1">
    <source>
        <dbReference type="EMBL" id="AFU88246.1"/>
    </source>
</evidence>
<dbReference type="RefSeq" id="YP_006988610.1">
    <property type="nucleotide sequence ID" value="NC_019406.1"/>
</dbReference>
<name>K4JSX6_9CAUD</name>
<dbReference type="EMBL" id="JX100810">
    <property type="protein sequence ID" value="AFU88246.1"/>
    <property type="molecule type" value="Genomic_DNA"/>
</dbReference>